<dbReference type="EMBL" id="JAZDWU010000006">
    <property type="protein sequence ID" value="KAK9999897.1"/>
    <property type="molecule type" value="Genomic_DNA"/>
</dbReference>
<proteinExistence type="inferred from homology"/>
<dbReference type="AlphaFoldDB" id="A0AAW2CNX2"/>
<dbReference type="GO" id="GO:0035251">
    <property type="term" value="F:UDP-glucosyltransferase activity"/>
    <property type="evidence" value="ECO:0007669"/>
    <property type="project" value="TreeGrafter"/>
</dbReference>
<dbReference type="SUPFAM" id="SSF53756">
    <property type="entry name" value="UDP-Glycosyltransferase/glycogen phosphorylase"/>
    <property type="match status" value="1"/>
</dbReference>
<comment type="caution">
    <text evidence="4">The sequence shown here is derived from an EMBL/GenBank/DDBJ whole genome shotgun (WGS) entry which is preliminary data.</text>
</comment>
<reference evidence="4 5" key="1">
    <citation type="submission" date="2024-01" db="EMBL/GenBank/DDBJ databases">
        <title>A telomere-to-telomere, gap-free genome of sweet tea (Lithocarpus litseifolius).</title>
        <authorList>
            <person name="Zhou J."/>
        </authorList>
    </citation>
    <scope>NUCLEOTIDE SEQUENCE [LARGE SCALE GENOMIC DNA]</scope>
    <source>
        <strain evidence="4">Zhou-2022a</strain>
        <tissue evidence="4">Leaf</tissue>
    </source>
</reference>
<dbReference type="Gene3D" id="3.40.50.2000">
    <property type="entry name" value="Glycogen Phosphorylase B"/>
    <property type="match status" value="2"/>
</dbReference>
<evidence type="ECO:0000313" key="5">
    <source>
        <dbReference type="Proteomes" id="UP001459277"/>
    </source>
</evidence>
<dbReference type="Proteomes" id="UP001459277">
    <property type="component" value="Unassembled WGS sequence"/>
</dbReference>
<evidence type="ECO:0008006" key="6">
    <source>
        <dbReference type="Google" id="ProtNLM"/>
    </source>
</evidence>
<name>A0AAW2CNX2_9ROSI</name>
<gene>
    <name evidence="4" type="ORF">SO802_019500</name>
</gene>
<accession>A0AAW2CNX2</accession>
<dbReference type="PANTHER" id="PTHR48047">
    <property type="entry name" value="GLYCOSYLTRANSFERASE"/>
    <property type="match status" value="1"/>
</dbReference>
<evidence type="ECO:0000256" key="2">
    <source>
        <dbReference type="ARBA" id="ARBA00022676"/>
    </source>
</evidence>
<protein>
    <recommendedName>
        <fullName evidence="6">Glycosyltransferase</fullName>
    </recommendedName>
</protein>
<dbReference type="CDD" id="cd03784">
    <property type="entry name" value="GT1_Gtf-like"/>
    <property type="match status" value="1"/>
</dbReference>
<keyword evidence="5" id="KW-1185">Reference proteome</keyword>
<dbReference type="Pfam" id="PF00201">
    <property type="entry name" value="UDPGT"/>
    <property type="match status" value="1"/>
</dbReference>
<dbReference type="FunFam" id="3.40.50.2000:FF:000103">
    <property type="entry name" value="Glycosyltransferase"/>
    <property type="match status" value="1"/>
</dbReference>
<evidence type="ECO:0000313" key="4">
    <source>
        <dbReference type="EMBL" id="KAK9999897.1"/>
    </source>
</evidence>
<keyword evidence="2" id="KW-0328">Glycosyltransferase</keyword>
<dbReference type="PANTHER" id="PTHR48047:SF61">
    <property type="entry name" value="OS04G0273600 PROTEIN"/>
    <property type="match status" value="1"/>
</dbReference>
<evidence type="ECO:0000256" key="3">
    <source>
        <dbReference type="ARBA" id="ARBA00022679"/>
    </source>
</evidence>
<comment type="similarity">
    <text evidence="1">Belongs to the UDP-glycosyltransferase family.</text>
</comment>
<dbReference type="FunFam" id="3.40.50.2000:FF:000064">
    <property type="entry name" value="Glycosyltransferase"/>
    <property type="match status" value="1"/>
</dbReference>
<sequence>MAEREENIVLFPFMAQGHIIPFLALALHIEQSKNCTVTLVNTPLNIKKLRPSLPPNSSNNLVEIPFSSSDYGLPPNTENTDTLPYYQVIQLVEAGISLKPSFKKLIENLTEQQGNPPLCIIADIFFGWTASIAKELNVFHAIFSGNCGFGLACYYSLWIHLPHRYVDSDEFSLPDFAEASSIHVSQLAKTIKEADGTDPWSIFHQKKNLPEWMKSDGILFNTMEEFDLVGLLYFRRKLGRPVWPIGPVLLSTIRQARAGGGISSELCVEWLNTKPLNSVLYVSFGSMNTISASQMMQLAMGLEASGKNFIWVVRPPIGFDLNSEFKSNQWLPEGFEERIKGSKRGLLVHNWAPQVDILSQKSVSTFLSHCGWDSVLESLSHGPHGVPIIGWPMAAEQFFNVKLLEVELGVCVELARGKSCEIRHKDIVEKIELVMNETKKGNEMRSRACDVMEMFKNAKKDEEGFKGSSVKALDDFFSAALSMRKKTKKEQDIVA</sequence>
<organism evidence="4 5">
    <name type="scientific">Lithocarpus litseifolius</name>
    <dbReference type="NCBI Taxonomy" id="425828"/>
    <lineage>
        <taxon>Eukaryota</taxon>
        <taxon>Viridiplantae</taxon>
        <taxon>Streptophyta</taxon>
        <taxon>Embryophyta</taxon>
        <taxon>Tracheophyta</taxon>
        <taxon>Spermatophyta</taxon>
        <taxon>Magnoliopsida</taxon>
        <taxon>eudicotyledons</taxon>
        <taxon>Gunneridae</taxon>
        <taxon>Pentapetalae</taxon>
        <taxon>rosids</taxon>
        <taxon>fabids</taxon>
        <taxon>Fagales</taxon>
        <taxon>Fagaceae</taxon>
        <taxon>Lithocarpus</taxon>
    </lineage>
</organism>
<keyword evidence="3" id="KW-0808">Transferase</keyword>
<dbReference type="InterPro" id="IPR002213">
    <property type="entry name" value="UDP_glucos_trans"/>
</dbReference>
<evidence type="ECO:0000256" key="1">
    <source>
        <dbReference type="ARBA" id="ARBA00009995"/>
    </source>
</evidence>